<keyword evidence="1" id="KW-1017">Isopeptide bond</keyword>
<keyword evidence="6" id="KW-0862">Zinc</keyword>
<evidence type="ECO:0000256" key="11">
    <source>
        <dbReference type="ARBA" id="ARBA00068630"/>
    </source>
</evidence>
<evidence type="ECO:0000259" key="14">
    <source>
        <dbReference type="PROSITE" id="PS51083"/>
    </source>
</evidence>
<dbReference type="Proteomes" id="UP001058974">
    <property type="component" value="Chromosome 1"/>
</dbReference>
<dbReference type="GO" id="GO:0000463">
    <property type="term" value="P:maturation of LSU-rRNA from tricistronic rRNA transcript (SSU-rRNA, 5.8S rRNA, LSU-rRNA)"/>
    <property type="evidence" value="ECO:0007669"/>
    <property type="project" value="TreeGrafter"/>
</dbReference>
<dbReference type="Pfam" id="PF25790">
    <property type="entry name" value="BCD1"/>
    <property type="match status" value="1"/>
</dbReference>
<dbReference type="GO" id="GO:0005634">
    <property type="term" value="C:nucleus"/>
    <property type="evidence" value="ECO:0007669"/>
    <property type="project" value="TreeGrafter"/>
</dbReference>
<dbReference type="PROSITE" id="PS51083">
    <property type="entry name" value="ZF_HIT"/>
    <property type="match status" value="1"/>
</dbReference>
<evidence type="ECO:0000256" key="1">
    <source>
        <dbReference type="ARBA" id="ARBA00022499"/>
    </source>
</evidence>
<comment type="caution">
    <text evidence="15">The sequence shown here is derived from an EMBL/GenBank/DDBJ whole genome shotgun (WGS) entry which is preliminary data.</text>
</comment>
<dbReference type="EMBL" id="JAMSHJ010000001">
    <property type="protein sequence ID" value="KAI5444766.1"/>
    <property type="molecule type" value="Genomic_DNA"/>
</dbReference>
<feature type="domain" description="HIT-type" evidence="14">
    <location>
        <begin position="33"/>
        <end position="67"/>
    </location>
</feature>
<keyword evidence="3" id="KW-0597">Phosphoprotein</keyword>
<dbReference type="GO" id="GO:0000492">
    <property type="term" value="P:box C/D snoRNP assembly"/>
    <property type="evidence" value="ECO:0007669"/>
    <property type="project" value="TreeGrafter"/>
</dbReference>
<dbReference type="InterPro" id="IPR051639">
    <property type="entry name" value="BCD1"/>
</dbReference>
<evidence type="ECO:0000256" key="6">
    <source>
        <dbReference type="ARBA" id="ARBA00022833"/>
    </source>
</evidence>
<dbReference type="PANTHER" id="PTHR13483">
    <property type="entry name" value="BOX C_D SNORNA PROTEIN 1-RELATED"/>
    <property type="match status" value="1"/>
</dbReference>
<dbReference type="FunFam" id="3.30.60.190:FF:000001">
    <property type="entry name" value="box C/D snoRNA protein 1"/>
    <property type="match status" value="1"/>
</dbReference>
<dbReference type="PANTHER" id="PTHR13483:SF3">
    <property type="entry name" value="BOX C_D SNORNA PROTEIN 1"/>
    <property type="match status" value="1"/>
</dbReference>
<dbReference type="SUPFAM" id="SSF144232">
    <property type="entry name" value="HIT/MYND zinc finger-like"/>
    <property type="match status" value="1"/>
</dbReference>
<accession>A0A9D5GXB2</accession>
<name>A0A9D5GXB2_PEA</name>
<evidence type="ECO:0000256" key="8">
    <source>
        <dbReference type="ARBA" id="ARBA00049598"/>
    </source>
</evidence>
<comment type="subunit">
    <text evidence="10">Interacts with FBL, SNU13, NOP58, NUFIP1, RUVBL1, RUVBL2 and TAF9. Interacts (via HIT-type zinc finger) with the RUVBL1/RUVBL2 complex in the presence of ADP.</text>
</comment>
<dbReference type="InterPro" id="IPR057721">
    <property type="entry name" value="BCD1_alpha/beta"/>
</dbReference>
<evidence type="ECO:0000313" key="16">
    <source>
        <dbReference type="Proteomes" id="UP001058974"/>
    </source>
</evidence>
<dbReference type="AlphaFoldDB" id="A0A9D5GXB2"/>
<comment type="function">
    <text evidence="8">Required for box C/D snoRNAs accumulation involved in snoRNA processing, snoRNA transport to the nucleolus and ribosome biogenesis.</text>
</comment>
<keyword evidence="2" id="KW-0690">Ribosome biogenesis</keyword>
<organism evidence="15 16">
    <name type="scientific">Pisum sativum</name>
    <name type="common">Garden pea</name>
    <name type="synonym">Lathyrus oleraceus</name>
    <dbReference type="NCBI Taxonomy" id="3888"/>
    <lineage>
        <taxon>Eukaryota</taxon>
        <taxon>Viridiplantae</taxon>
        <taxon>Streptophyta</taxon>
        <taxon>Embryophyta</taxon>
        <taxon>Tracheophyta</taxon>
        <taxon>Spermatophyta</taxon>
        <taxon>Magnoliopsida</taxon>
        <taxon>eudicotyledons</taxon>
        <taxon>Gunneridae</taxon>
        <taxon>Pentapetalae</taxon>
        <taxon>rosids</taxon>
        <taxon>fabids</taxon>
        <taxon>Fabales</taxon>
        <taxon>Fabaceae</taxon>
        <taxon>Papilionoideae</taxon>
        <taxon>50 kb inversion clade</taxon>
        <taxon>NPAAA clade</taxon>
        <taxon>Hologalegina</taxon>
        <taxon>IRL clade</taxon>
        <taxon>Fabeae</taxon>
        <taxon>Lathyrus</taxon>
    </lineage>
</organism>
<evidence type="ECO:0000256" key="10">
    <source>
        <dbReference type="ARBA" id="ARBA00061949"/>
    </source>
</evidence>
<evidence type="ECO:0000256" key="7">
    <source>
        <dbReference type="ARBA" id="ARBA00022843"/>
    </source>
</evidence>
<evidence type="ECO:0000256" key="3">
    <source>
        <dbReference type="ARBA" id="ARBA00022553"/>
    </source>
</evidence>
<keyword evidence="16" id="KW-1185">Reference proteome</keyword>
<dbReference type="InterPro" id="IPR007529">
    <property type="entry name" value="Znf_HIT"/>
</dbReference>
<dbReference type="GO" id="GO:0048254">
    <property type="term" value="P:snoRNA localization"/>
    <property type="evidence" value="ECO:0007669"/>
    <property type="project" value="TreeGrafter"/>
</dbReference>
<dbReference type="CDD" id="cd23023">
    <property type="entry name" value="zf-HIT_BCD1"/>
    <property type="match status" value="1"/>
</dbReference>
<keyword evidence="5 13" id="KW-0863">Zinc-finger</keyword>
<gene>
    <name evidence="15" type="ORF">KIW84_013154</name>
</gene>
<comment type="similarity">
    <text evidence="9">Belongs to the BCD1 family.</text>
</comment>
<dbReference type="Gramene" id="Psat01G0315400-T1">
    <property type="protein sequence ID" value="KAI5444766.1"/>
    <property type="gene ID" value="KIW84_013154"/>
</dbReference>
<evidence type="ECO:0000313" key="15">
    <source>
        <dbReference type="EMBL" id="KAI5444766.1"/>
    </source>
</evidence>
<dbReference type="GO" id="GO:0008270">
    <property type="term" value="F:zinc ion binding"/>
    <property type="evidence" value="ECO:0007669"/>
    <property type="project" value="UniProtKB-UniRule"/>
</dbReference>
<evidence type="ECO:0000256" key="12">
    <source>
        <dbReference type="ARBA" id="ARBA00077531"/>
    </source>
</evidence>
<dbReference type="Pfam" id="PF04438">
    <property type="entry name" value="zf-HIT"/>
    <property type="match status" value="1"/>
</dbReference>
<dbReference type="Gene3D" id="3.30.60.190">
    <property type="match status" value="1"/>
</dbReference>
<protein>
    <recommendedName>
        <fullName evidence="11">Box C/D snoRNA protein 1</fullName>
    </recommendedName>
    <alternativeName>
        <fullName evidence="12">Zinc finger HIT domain-containing protein 6</fullName>
    </alternativeName>
</protein>
<evidence type="ECO:0000256" key="9">
    <source>
        <dbReference type="ARBA" id="ARBA00049654"/>
    </source>
</evidence>
<sequence length="435" mass="50054">MLVSINMSASLSQREEQIENVSNRTIPKVLIQCEECKSNPSKYKCPGCSIQSCSLPCVKAHKVRTGCNGKRNQTQFVPITQFDDNILLSDYNLLEEVKRVAEVASRTRTKLGMSTYLKLPHPLKSLQYAARSRSTKLLFLPNGMSKRENNQSRFDDRKKSIHWTIEWRFHLTNIVLHDHGVHEDTSFCTILEKHLKPGPWNHQLKEFCDDQDHLKLFIRKYPKGPKSPFKELDIKAPIRQQLKNVVILEYPVVFVFLPSHTINFEVIKNVIPSMPKSPQKDSEVNLIPEGVSFREEEIEDDNSFDDPKVFDLIKHSESSPSHQVLTENILSEKAPNDSLDIPVFEGDVERNLSPSSFIDTDLQQLSESGMFDFEQDLMYDDNSYDLMYQFNPTVFPDFGCEFAKKDENEIDVFDAINKLPLVSQPEQLEEGEIPD</sequence>
<evidence type="ECO:0000256" key="4">
    <source>
        <dbReference type="ARBA" id="ARBA00022723"/>
    </source>
</evidence>
<evidence type="ECO:0000256" key="2">
    <source>
        <dbReference type="ARBA" id="ARBA00022517"/>
    </source>
</evidence>
<reference evidence="15 16" key="1">
    <citation type="journal article" date="2022" name="Nat. Genet.">
        <title>Improved pea reference genome and pan-genome highlight genomic features and evolutionary characteristics.</title>
        <authorList>
            <person name="Yang T."/>
            <person name="Liu R."/>
            <person name="Luo Y."/>
            <person name="Hu S."/>
            <person name="Wang D."/>
            <person name="Wang C."/>
            <person name="Pandey M.K."/>
            <person name="Ge S."/>
            <person name="Xu Q."/>
            <person name="Li N."/>
            <person name="Li G."/>
            <person name="Huang Y."/>
            <person name="Saxena R.K."/>
            <person name="Ji Y."/>
            <person name="Li M."/>
            <person name="Yan X."/>
            <person name="He Y."/>
            <person name="Liu Y."/>
            <person name="Wang X."/>
            <person name="Xiang C."/>
            <person name="Varshney R.K."/>
            <person name="Ding H."/>
            <person name="Gao S."/>
            <person name="Zong X."/>
        </authorList>
    </citation>
    <scope>NUCLEOTIDE SEQUENCE [LARGE SCALE GENOMIC DNA]</scope>
    <source>
        <strain evidence="15 16">cv. Zhongwan 6</strain>
    </source>
</reference>
<evidence type="ECO:0000256" key="13">
    <source>
        <dbReference type="PROSITE-ProRule" id="PRU00453"/>
    </source>
</evidence>
<evidence type="ECO:0000256" key="5">
    <source>
        <dbReference type="ARBA" id="ARBA00022771"/>
    </source>
</evidence>
<keyword evidence="7" id="KW-0832">Ubl conjugation</keyword>
<dbReference type="GO" id="GO:0070761">
    <property type="term" value="C:pre-snoRNP complex"/>
    <property type="evidence" value="ECO:0007669"/>
    <property type="project" value="TreeGrafter"/>
</dbReference>
<keyword evidence="4" id="KW-0479">Metal-binding</keyword>
<proteinExistence type="inferred from homology"/>